<accession>A0ABU5QKP9</accession>
<keyword evidence="3" id="KW-1185">Reference proteome</keyword>
<dbReference type="InterPro" id="IPR018958">
    <property type="entry name" value="Knr4/Smi1-like_dom"/>
</dbReference>
<evidence type="ECO:0000313" key="2">
    <source>
        <dbReference type="EMBL" id="MEA5257632.1"/>
    </source>
</evidence>
<dbReference type="SMART" id="SM00860">
    <property type="entry name" value="SMI1_KNR4"/>
    <property type="match status" value="1"/>
</dbReference>
<feature type="domain" description="Knr4/Smi1-like" evidence="1">
    <location>
        <begin position="23"/>
        <end position="88"/>
    </location>
</feature>
<comment type="caution">
    <text evidence="2">The sequence shown here is derived from an EMBL/GenBank/DDBJ whole genome shotgun (WGS) entry which is preliminary data.</text>
</comment>
<evidence type="ECO:0000259" key="1">
    <source>
        <dbReference type="SMART" id="SM00860"/>
    </source>
</evidence>
<evidence type="ECO:0000313" key="3">
    <source>
        <dbReference type="Proteomes" id="UP001304671"/>
    </source>
</evidence>
<organism evidence="2 3">
    <name type="scientific">Arcicella aquatica</name>
    <dbReference type="NCBI Taxonomy" id="217141"/>
    <lineage>
        <taxon>Bacteria</taxon>
        <taxon>Pseudomonadati</taxon>
        <taxon>Bacteroidota</taxon>
        <taxon>Cytophagia</taxon>
        <taxon>Cytophagales</taxon>
        <taxon>Flectobacillaceae</taxon>
        <taxon>Arcicella</taxon>
    </lineage>
</organism>
<dbReference type="Proteomes" id="UP001304671">
    <property type="component" value="Unassembled WGS sequence"/>
</dbReference>
<dbReference type="RefSeq" id="WP_323248130.1">
    <property type="nucleotide sequence ID" value="NZ_JAYFUL010000008.1"/>
</dbReference>
<dbReference type="SUPFAM" id="SSF160631">
    <property type="entry name" value="SMI1/KNR4-like"/>
    <property type="match status" value="1"/>
</dbReference>
<name>A0ABU5QKP9_9BACT</name>
<gene>
    <name evidence="2" type="ORF">VB264_07545</name>
</gene>
<proteinExistence type="predicted"/>
<dbReference type="Pfam" id="PF09346">
    <property type="entry name" value="SMI1_KNR4"/>
    <property type="match status" value="1"/>
</dbReference>
<dbReference type="Gene3D" id="3.40.1580.10">
    <property type="entry name" value="SMI1/KNR4-like"/>
    <property type="match status" value="1"/>
</dbReference>
<protein>
    <submittedName>
        <fullName evidence="2">SMI1/KNR4 family protein</fullName>
    </submittedName>
</protein>
<sequence>MNISDLLNTINSTAKFKVDKKKGISIKELHEIEKTLGIKLPDDLVEFYTFSNGLEGDDLIFNIIPINEVEKDNDNVGEYLFFAEYLIYSETCGLEIDLYDKNKYKFFYLTYEQEDYNKPQRNYIGDSIIDFITLYSNEGTFGIFRG</sequence>
<reference evidence="2 3" key="1">
    <citation type="submission" date="2023-12" db="EMBL/GenBank/DDBJ databases">
        <title>Novel species of the genus Arcicella isolated from rivers.</title>
        <authorList>
            <person name="Lu H."/>
        </authorList>
    </citation>
    <scope>NUCLEOTIDE SEQUENCE [LARGE SCALE GENOMIC DNA]</scope>
    <source>
        <strain evidence="2 3">LMG 21963</strain>
    </source>
</reference>
<dbReference type="EMBL" id="JAYFUL010000008">
    <property type="protein sequence ID" value="MEA5257632.1"/>
    <property type="molecule type" value="Genomic_DNA"/>
</dbReference>
<dbReference type="InterPro" id="IPR037883">
    <property type="entry name" value="Knr4/Smi1-like_sf"/>
</dbReference>